<dbReference type="Pfam" id="PF14111">
    <property type="entry name" value="DUF4283"/>
    <property type="match status" value="1"/>
</dbReference>
<keyword evidence="4" id="KW-1185">Reference proteome</keyword>
<dbReference type="InterPro" id="IPR000477">
    <property type="entry name" value="RT_dom"/>
</dbReference>
<reference evidence="3 4" key="1">
    <citation type="submission" date="2020-12" db="EMBL/GenBank/DDBJ databases">
        <title>Concerted genomic and epigenomic changes stabilize Arabidopsis allopolyploids.</title>
        <authorList>
            <person name="Chen Z."/>
        </authorList>
    </citation>
    <scope>NUCLEOTIDE SEQUENCE [LARGE SCALE GENOMIC DNA]</scope>
    <source>
        <strain evidence="3">As9502</strain>
        <tissue evidence="3">Leaf</tissue>
    </source>
</reference>
<organism evidence="3 4">
    <name type="scientific">Arabidopsis suecica</name>
    <name type="common">Swedish thale-cress</name>
    <name type="synonym">Cardaminopsis suecica</name>
    <dbReference type="NCBI Taxonomy" id="45249"/>
    <lineage>
        <taxon>Eukaryota</taxon>
        <taxon>Viridiplantae</taxon>
        <taxon>Streptophyta</taxon>
        <taxon>Embryophyta</taxon>
        <taxon>Tracheophyta</taxon>
        <taxon>Spermatophyta</taxon>
        <taxon>Magnoliopsida</taxon>
        <taxon>eudicotyledons</taxon>
        <taxon>Gunneridae</taxon>
        <taxon>Pentapetalae</taxon>
        <taxon>rosids</taxon>
        <taxon>malvids</taxon>
        <taxon>Brassicales</taxon>
        <taxon>Brassicaceae</taxon>
        <taxon>Camelineae</taxon>
        <taxon>Arabidopsis</taxon>
    </lineage>
</organism>
<dbReference type="OrthoDB" id="1031171at2759"/>
<feature type="region of interest" description="Disordered" evidence="1">
    <location>
        <begin position="259"/>
        <end position="326"/>
    </location>
</feature>
<dbReference type="CDD" id="cd01650">
    <property type="entry name" value="RT_nLTR_like"/>
    <property type="match status" value="1"/>
</dbReference>
<dbReference type="PANTHER" id="PTHR33116">
    <property type="entry name" value="REVERSE TRANSCRIPTASE ZINC-BINDING DOMAIN-CONTAINING PROTEIN-RELATED-RELATED"/>
    <property type="match status" value="1"/>
</dbReference>
<accession>A0A8T1ZCT9</accession>
<dbReference type="EMBL" id="JAEFBJ010000011">
    <property type="protein sequence ID" value="KAG7556371.1"/>
    <property type="molecule type" value="Genomic_DNA"/>
</dbReference>
<dbReference type="InterPro" id="IPR025558">
    <property type="entry name" value="DUF4283"/>
</dbReference>
<gene>
    <name evidence="3" type="ORF">ISN44_As11g024100</name>
</gene>
<proteinExistence type="predicted"/>
<evidence type="ECO:0000313" key="4">
    <source>
        <dbReference type="Proteomes" id="UP000694251"/>
    </source>
</evidence>
<protein>
    <recommendedName>
        <fullName evidence="2">Reverse transcriptase domain-containing protein</fullName>
    </recommendedName>
</protein>
<name>A0A8T1ZCT9_ARASU</name>
<dbReference type="InterPro" id="IPR026960">
    <property type="entry name" value="RVT-Znf"/>
</dbReference>
<dbReference type="PANTHER" id="PTHR33116:SF84">
    <property type="entry name" value="RNA-DIRECTED DNA POLYMERASE"/>
    <property type="match status" value="1"/>
</dbReference>
<feature type="domain" description="Reverse transcriptase" evidence="2">
    <location>
        <begin position="881"/>
        <end position="1159"/>
    </location>
</feature>
<evidence type="ECO:0000259" key="2">
    <source>
        <dbReference type="PROSITE" id="PS50878"/>
    </source>
</evidence>
<evidence type="ECO:0000313" key="3">
    <source>
        <dbReference type="EMBL" id="KAG7556371.1"/>
    </source>
</evidence>
<feature type="compositionally biased region" description="Basic and acidic residues" evidence="1">
    <location>
        <begin position="271"/>
        <end position="291"/>
    </location>
</feature>
<dbReference type="Pfam" id="PF00078">
    <property type="entry name" value="RVT_1"/>
    <property type="match status" value="1"/>
</dbReference>
<dbReference type="Proteomes" id="UP000694251">
    <property type="component" value="Chromosome 11"/>
</dbReference>
<dbReference type="Pfam" id="PF13966">
    <property type="entry name" value="zf-RVT"/>
    <property type="match status" value="1"/>
</dbReference>
<feature type="region of interest" description="Disordered" evidence="1">
    <location>
        <begin position="374"/>
        <end position="398"/>
    </location>
</feature>
<sequence length="1606" mass="184100">MEGVVPAVDKEGIPPLTPIVKAPVGSWVKVVKHEKKSLTKYDLKVSMQDGVGSVMVPDEVFEDSSPLWEDFLIGKFLDTAPHVAKVHAIVNKIWAMGDKSQMIDVHALNSTTLKFRIVNPITRNRILRRGMWNLAEVPVVMSKWTPFIEDNSPEVTSVPLWVHLKNVPIDMFSWKGLSFVTSAVGEPDRLHPETAQCLDFKLAKVFVKADLSKELPKLMKFNHNGKETLIEYSYPWLPPRCSNCQKWGHLHTACVANKSEKKGSEQIPKQISEKSPEKEKDTQLVHVEPEQVKVSVGEHGSQNSGSNDEDKETGWSTVTPGKAGRSPLGLTKTLEYGEVSILSNSRFSVLNVEEEETLELEEETVVDKVVNIQVQEPENQNEEKKTVEDSQTVEEAKEPTLPLRQTLQRASKANHKFGGLMETRVKENKAERIVSKVFKDWSVLSNYEFNRLGRIWVVWSPRVRLTPCFTSGQMITCSVLLDGSEEEFFCSFVYASNFVEERKVLWEDLKTHQNSPLFRNKPWMIFGDFNEIIDVVEHSNYVISPSVTTGMRDFQDVIRYCSLLDMTTHGPSFTWCNKREEGLICKKLDRVIVNDSWLLTYPQSHCVFEAGGCSDHMRCRIQIKDAITKPRRPFKFTNALAKLPGFLPMIQDFWAGTEELIPSTSALFRLSKKLKALKPKIRELSKDKLSDLQRRTKTAYEDLCECQKQTLLNPSQDLMVRESHAFNKWQHLSDLEERFLRQRSKMHWLQVGDGNNRYFHQAAKKREVRNSIRAIKRADGTIAETQDEIKTETEHFFHSFLTLSGLEGNGIIEEELQGLLGFSCEEDDGAKLIQEVTEEEIKKTLFAMPENKSPGPDGFTCEFFKEAWEVVGKDFVVAIQSFFVKGFLPKGLNTTILALIPKKTEAQEMKDYRPISCCNVIYKVISKILANRLKQVLPKFISPNQSAFVKDRLLMENVLLASELVKNYHKDTVSARCAVKIDISKAFDSVHWPFLLSTLKALAIPEKFIHWLQLCITTASFSVQVNGELAGFFRSTRGLRQGCSLSPYLFVICMHVLSKMLDKEARERRIGYHPYCQNISLTHLCFADDLLVFSDGKKQSIEGILQVFQNFAAVSGLNISLEKSTLYMAGVSARTRDDILEQFPFDSGSLPVRYLGLPLLTKRMTVNDYTPLLEKIRSRIRCWTARYLSFAGRLQLIGSVIHSLTNFWISPFRLPKACIDEIDKLCAAFLWSGPDLNTKKAKVAWKDVCKPKKEGGLGLRSISEANKVSCLKLLWRILSAHSSLWVNWVRRYLIRKGSLWSVKETSSLGSWTWKKLLKYRDIAASLNRIEVYNGASTSFWFDNWSPMGRLLDLTGSRGSRDLGIPIFSTVESVLATHRRRTHRVEFLNNIEAAIDSQRQRGSLEEEDVVLWKHKGDKFRPRFSSKDTWYLTRELQPIKEWYKGIWFTHSTPKYSFMAWLAIQNRLSTGDRMVGWNMGAPTACTFCPEPMETRNHIFFECPYSAKVWRSLTHKLLDSMFTIQWDCILGFLVDNAQDALRLFLLRYVFQISIHTIWRERNGRRHGQPATHHSKLIQFIDKQVRNRLLTIRTMGDTRFDNGLSTWFATR</sequence>
<dbReference type="PROSITE" id="PS50878">
    <property type="entry name" value="RT_POL"/>
    <property type="match status" value="1"/>
</dbReference>
<comment type="caution">
    <text evidence="3">The sequence shown here is derived from an EMBL/GenBank/DDBJ whole genome shotgun (WGS) entry which is preliminary data.</text>
</comment>
<evidence type="ECO:0000256" key="1">
    <source>
        <dbReference type="SAM" id="MobiDB-lite"/>
    </source>
</evidence>
<feature type="compositionally biased region" description="Basic and acidic residues" evidence="1">
    <location>
        <begin position="381"/>
        <end position="398"/>
    </location>
</feature>